<evidence type="ECO:0000313" key="1">
    <source>
        <dbReference type="EMBL" id="GLQ89911.1"/>
    </source>
</evidence>
<sequence length="148" mass="16585">MATAERNDPYRAFNFQLQIDGIARGGFSEASGLTAEGDAVDYREGSDKQSNVRKLVGLRKYTNITLKRGYTQDTSLWDWYINIRNGVADRRNVTIVLMNEAHTPVLRWHAENVWINKIEGPSFKASGNEVAMESVELVHEGLIIEAGA</sequence>
<dbReference type="NCBIfam" id="TIGR02241">
    <property type="entry name" value="conserved hypothetical phage tail region protein"/>
    <property type="match status" value="1"/>
</dbReference>
<dbReference type="EMBL" id="BSOA01000044">
    <property type="protein sequence ID" value="GLQ89911.1"/>
    <property type="molecule type" value="Genomic_DNA"/>
</dbReference>
<dbReference type="InterPro" id="IPR010667">
    <property type="entry name" value="Phage_T4_Gp19"/>
</dbReference>
<dbReference type="PANTHER" id="PTHR38009:SF1">
    <property type="entry name" value="CONSERVED HYPOTHETICAL PHAGE TAIL PROTEIN"/>
    <property type="match status" value="1"/>
</dbReference>
<keyword evidence="2" id="KW-1185">Reference proteome</keyword>
<gene>
    <name evidence="1" type="ORF">GCM10007898_34860</name>
</gene>
<protein>
    <submittedName>
        <fullName evidence="1">Phage tail protein</fullName>
    </submittedName>
</protein>
<dbReference type="InterPro" id="IPR011747">
    <property type="entry name" value="CHP02241"/>
</dbReference>
<reference evidence="2" key="1">
    <citation type="journal article" date="2019" name="Int. J. Syst. Evol. Microbiol.">
        <title>The Global Catalogue of Microorganisms (GCM) 10K type strain sequencing project: providing services to taxonomists for standard genome sequencing and annotation.</title>
        <authorList>
            <consortium name="The Broad Institute Genomics Platform"/>
            <consortium name="The Broad Institute Genome Sequencing Center for Infectious Disease"/>
            <person name="Wu L."/>
            <person name="Ma J."/>
        </authorList>
    </citation>
    <scope>NUCLEOTIDE SEQUENCE [LARGE SCALE GENOMIC DNA]</scope>
    <source>
        <strain evidence="2">NBRC 111981</strain>
    </source>
</reference>
<proteinExistence type="predicted"/>
<dbReference type="Proteomes" id="UP001156627">
    <property type="component" value="Unassembled WGS sequence"/>
</dbReference>
<name>A0ABQ5XFA5_9GAMM</name>
<organism evidence="1 2">
    <name type="scientific">Dyella flagellata</name>
    <dbReference type="NCBI Taxonomy" id="1867833"/>
    <lineage>
        <taxon>Bacteria</taxon>
        <taxon>Pseudomonadati</taxon>
        <taxon>Pseudomonadota</taxon>
        <taxon>Gammaproteobacteria</taxon>
        <taxon>Lysobacterales</taxon>
        <taxon>Rhodanobacteraceae</taxon>
        <taxon>Dyella</taxon>
    </lineage>
</organism>
<accession>A0ABQ5XFA5</accession>
<dbReference type="Pfam" id="PF06841">
    <property type="entry name" value="Phage_T4_gp19"/>
    <property type="match status" value="1"/>
</dbReference>
<dbReference type="PANTHER" id="PTHR38009">
    <property type="entry name" value="CONSERVED HYPOTHETICAL PHAGE TAIL PROTEIN"/>
    <property type="match status" value="1"/>
</dbReference>
<comment type="caution">
    <text evidence="1">The sequence shown here is derived from an EMBL/GenBank/DDBJ whole genome shotgun (WGS) entry which is preliminary data.</text>
</comment>
<dbReference type="RefSeq" id="WP_284333347.1">
    <property type="nucleotide sequence ID" value="NZ_BSOA01000044.1"/>
</dbReference>
<evidence type="ECO:0000313" key="2">
    <source>
        <dbReference type="Proteomes" id="UP001156627"/>
    </source>
</evidence>